<dbReference type="RefSeq" id="WP_109690010.1">
    <property type="nucleotide sequence ID" value="NZ_QGGL01000012.1"/>
</dbReference>
<proteinExistence type="predicted"/>
<keyword evidence="1" id="KW-0472">Membrane</keyword>
<feature type="transmembrane region" description="Helical" evidence="1">
    <location>
        <begin position="90"/>
        <end position="107"/>
    </location>
</feature>
<dbReference type="AlphaFoldDB" id="A0A316D757"/>
<gene>
    <name evidence="2" type="ORF">C7459_11298</name>
</gene>
<keyword evidence="3" id="KW-1185">Reference proteome</keyword>
<dbReference type="Proteomes" id="UP000245634">
    <property type="component" value="Unassembled WGS sequence"/>
</dbReference>
<evidence type="ECO:0000256" key="1">
    <source>
        <dbReference type="SAM" id="Phobius"/>
    </source>
</evidence>
<organism evidence="2 3">
    <name type="scientific">Tumebacillus permanentifrigoris</name>
    <dbReference type="NCBI Taxonomy" id="378543"/>
    <lineage>
        <taxon>Bacteria</taxon>
        <taxon>Bacillati</taxon>
        <taxon>Bacillota</taxon>
        <taxon>Bacilli</taxon>
        <taxon>Bacillales</taxon>
        <taxon>Alicyclobacillaceae</taxon>
        <taxon>Tumebacillus</taxon>
    </lineage>
</organism>
<reference evidence="2 3" key="1">
    <citation type="submission" date="2018-05" db="EMBL/GenBank/DDBJ databases">
        <title>Genomic Encyclopedia of Type Strains, Phase IV (KMG-IV): sequencing the most valuable type-strain genomes for metagenomic binning, comparative biology and taxonomic classification.</title>
        <authorList>
            <person name="Goeker M."/>
        </authorList>
    </citation>
    <scope>NUCLEOTIDE SEQUENCE [LARGE SCALE GENOMIC DNA]</scope>
    <source>
        <strain evidence="2 3">DSM 18773</strain>
    </source>
</reference>
<feature type="transmembrane region" description="Helical" evidence="1">
    <location>
        <begin position="66"/>
        <end position="84"/>
    </location>
</feature>
<feature type="transmembrane region" description="Helical" evidence="1">
    <location>
        <begin position="7"/>
        <end position="28"/>
    </location>
</feature>
<name>A0A316D757_9BACL</name>
<evidence type="ECO:0000313" key="3">
    <source>
        <dbReference type="Proteomes" id="UP000245634"/>
    </source>
</evidence>
<evidence type="ECO:0000313" key="2">
    <source>
        <dbReference type="EMBL" id="PWK10277.1"/>
    </source>
</evidence>
<dbReference type="Pfam" id="PF05437">
    <property type="entry name" value="AzlD"/>
    <property type="match status" value="1"/>
</dbReference>
<keyword evidence="1" id="KW-0812">Transmembrane</keyword>
<dbReference type="InterPro" id="IPR008407">
    <property type="entry name" value="Brnchd-chn_aa_trnsp_AzlD"/>
</dbReference>
<dbReference type="EMBL" id="QGGL01000012">
    <property type="protein sequence ID" value="PWK10277.1"/>
    <property type="molecule type" value="Genomic_DNA"/>
</dbReference>
<sequence>MDKQTILMTIVGMALVTLIPRLLPVWLLAGRTLPPLVVTWLRYVPVAVLAAMLAPSLVVRVEHLDFSWSNLYFWVSLPTIAVAWKTRSLFVTVVTGMGTLALIRLLLGE</sequence>
<keyword evidence="1" id="KW-1133">Transmembrane helix</keyword>
<accession>A0A316D757</accession>
<dbReference type="OrthoDB" id="7870017at2"/>
<comment type="caution">
    <text evidence="2">The sequence shown here is derived from an EMBL/GenBank/DDBJ whole genome shotgun (WGS) entry which is preliminary data.</text>
</comment>
<feature type="transmembrane region" description="Helical" evidence="1">
    <location>
        <begin position="40"/>
        <end position="59"/>
    </location>
</feature>
<protein>
    <submittedName>
        <fullName evidence="2">Branched-subunit amino acid transport protein</fullName>
    </submittedName>
</protein>